<gene>
    <name evidence="3" type="ORF">GCM10011332_07200</name>
</gene>
<dbReference type="Pfam" id="PF20157">
    <property type="entry name" value="Maf_flag10_N"/>
    <property type="match status" value="1"/>
</dbReference>
<dbReference type="PANTHER" id="PTHR41786">
    <property type="entry name" value="MOTILITY ACCESSORY FACTOR MAF"/>
    <property type="match status" value="1"/>
</dbReference>
<dbReference type="Pfam" id="PF01973">
    <property type="entry name" value="MptE-like"/>
    <property type="match status" value="1"/>
</dbReference>
<evidence type="ECO:0008006" key="5">
    <source>
        <dbReference type="Google" id="ProtNLM"/>
    </source>
</evidence>
<evidence type="ECO:0000313" key="3">
    <source>
        <dbReference type="EMBL" id="GGF56281.1"/>
    </source>
</evidence>
<sequence>MVTVNVEKLKNKNLNAFKDRYPALYKSAIHFDMAGSKLVLKNGTPVNITVDNVELYGQDSQKYCQTQLDDYFKKPSQILYENPNHCNLSPISIGLITKVAKHCVDHTISVNSQVPLRNVGFFFVFGLGLAHHIKDLVERDAAFNIVIVEPVPDFFIHSLSSVDWREIFDLADEKEIQIHFIVGQSVLKSIDALSDILSSLSVVFVEGSHFLIHYYSRDINEIYNKFQEYAKSQFISSGFFEDEVKMMENTYHNVLNIDFRLINRGSFLSQNLPVFIVAAGPSLERDIASVKKWADRAIIVSCGTTLNLLLSNDIMPDFHIEIENVEMVYEIISKTAEKYDLKDITLVSSSTLTAGVSEFFKQTWLYARPGLSSSAFFFDETKSLLYSFPLVANAGVSFILNMGFKNIYLFGVDCGRYAGGGHHHKDHIYYDIGLDEEFEKRFDRSVPGNFGGTVETGHFFDVSRQSLASIQNVYKVQLKNCSHGARINKSLPIVSSTIDLSSITPSQKKLTLKNMEEQLPLIQKGQLIQEINWEDVCTEVEIFKKAFAELIETARAEQQSFREIYAAYRTLQKQNHNKANRVLRIINGSMAGMIRAAAFYGNRTSDEQTNLFIEGFLDAWEELTLWMLDWIDIMFNAYQSGQKAPTFKPYDYKSLAQKNKIDLQVNE</sequence>
<feature type="domain" description="Glycosyltransferase Maf N-terminal" evidence="2">
    <location>
        <begin position="11"/>
        <end position="234"/>
    </location>
</feature>
<proteinExistence type="predicted"/>
<dbReference type="AlphaFoldDB" id="A0A917BTN0"/>
<evidence type="ECO:0000259" key="1">
    <source>
        <dbReference type="Pfam" id="PF01973"/>
    </source>
</evidence>
<feature type="domain" description="6-hydroxymethylpterin diphosphokinase MptE-like" evidence="1">
    <location>
        <begin position="248"/>
        <end position="415"/>
    </location>
</feature>
<organism evidence="3 4">
    <name type="scientific">Terasakiella brassicae</name>
    <dbReference type="NCBI Taxonomy" id="1634917"/>
    <lineage>
        <taxon>Bacteria</taxon>
        <taxon>Pseudomonadati</taxon>
        <taxon>Pseudomonadota</taxon>
        <taxon>Alphaproteobacteria</taxon>
        <taxon>Rhodospirillales</taxon>
        <taxon>Terasakiellaceae</taxon>
        <taxon>Terasakiella</taxon>
    </lineage>
</organism>
<dbReference type="Proteomes" id="UP000632498">
    <property type="component" value="Unassembled WGS sequence"/>
</dbReference>
<dbReference type="RefSeq" id="WP_188661707.1">
    <property type="nucleotide sequence ID" value="NZ_BMHV01000004.1"/>
</dbReference>
<comment type="caution">
    <text evidence="3">The sequence shown here is derived from an EMBL/GenBank/DDBJ whole genome shotgun (WGS) entry which is preliminary data.</text>
</comment>
<dbReference type="Gene3D" id="3.90.1480.10">
    <property type="entry name" value="Alpha-2,3-sialyltransferase"/>
    <property type="match status" value="1"/>
</dbReference>
<keyword evidence="4" id="KW-1185">Reference proteome</keyword>
<evidence type="ECO:0000259" key="2">
    <source>
        <dbReference type="Pfam" id="PF20157"/>
    </source>
</evidence>
<dbReference type="InterPro" id="IPR002826">
    <property type="entry name" value="MptE-like"/>
</dbReference>
<dbReference type="PANTHER" id="PTHR41786:SF1">
    <property type="entry name" value="6-HYDROXYMETHYLPTERIN DIPHOSPHOKINASE MPTE-LIKE DOMAIN-CONTAINING PROTEIN"/>
    <property type="match status" value="1"/>
</dbReference>
<accession>A0A917BTN0</accession>
<protein>
    <recommendedName>
        <fullName evidence="5">DUF115 domain-containing protein</fullName>
    </recommendedName>
</protein>
<reference evidence="3" key="1">
    <citation type="journal article" date="2014" name="Int. J. Syst. Evol. Microbiol.">
        <title>Complete genome sequence of Corynebacterium casei LMG S-19264T (=DSM 44701T), isolated from a smear-ripened cheese.</title>
        <authorList>
            <consortium name="US DOE Joint Genome Institute (JGI-PGF)"/>
            <person name="Walter F."/>
            <person name="Albersmeier A."/>
            <person name="Kalinowski J."/>
            <person name="Ruckert C."/>
        </authorList>
    </citation>
    <scope>NUCLEOTIDE SEQUENCE</scope>
    <source>
        <strain evidence="3">CGMCC 1.15254</strain>
    </source>
</reference>
<evidence type="ECO:0000313" key="4">
    <source>
        <dbReference type="Proteomes" id="UP000632498"/>
    </source>
</evidence>
<name>A0A917BTN0_9PROT</name>
<dbReference type="EMBL" id="BMHV01000004">
    <property type="protein sequence ID" value="GGF56281.1"/>
    <property type="molecule type" value="Genomic_DNA"/>
</dbReference>
<dbReference type="InterPro" id="IPR045376">
    <property type="entry name" value="Maf_N"/>
</dbReference>
<reference evidence="3" key="2">
    <citation type="submission" date="2020-09" db="EMBL/GenBank/DDBJ databases">
        <authorList>
            <person name="Sun Q."/>
            <person name="Zhou Y."/>
        </authorList>
    </citation>
    <scope>NUCLEOTIDE SEQUENCE</scope>
    <source>
        <strain evidence="3">CGMCC 1.15254</strain>
    </source>
</reference>